<dbReference type="InterPro" id="IPR012910">
    <property type="entry name" value="Plug_dom"/>
</dbReference>
<dbReference type="InterPro" id="IPR037066">
    <property type="entry name" value="Plug_dom_sf"/>
</dbReference>
<comment type="similarity">
    <text evidence="12 13">Belongs to the TonB-dependent receptor family.</text>
</comment>
<dbReference type="InterPro" id="IPR000531">
    <property type="entry name" value="Beta-barrel_TonB"/>
</dbReference>
<evidence type="ECO:0000256" key="1">
    <source>
        <dbReference type="ARBA" id="ARBA00004571"/>
    </source>
</evidence>
<dbReference type="Proteomes" id="UP000319204">
    <property type="component" value="Unassembled WGS sequence"/>
</dbReference>
<dbReference type="EMBL" id="VNIK02000002">
    <property type="protein sequence ID" value="KAB5490788.1"/>
    <property type="molecule type" value="Genomic_DNA"/>
</dbReference>
<evidence type="ECO:0000256" key="9">
    <source>
        <dbReference type="ARBA" id="ARBA00023077"/>
    </source>
</evidence>
<evidence type="ECO:0000256" key="3">
    <source>
        <dbReference type="ARBA" id="ARBA00022452"/>
    </source>
</evidence>
<dbReference type="GO" id="GO:0009279">
    <property type="term" value="C:cell outer membrane"/>
    <property type="evidence" value="ECO:0007669"/>
    <property type="project" value="UniProtKB-SubCell"/>
</dbReference>
<keyword evidence="3 12" id="KW-1134">Transmembrane beta strand</keyword>
<gene>
    <name evidence="17" type="ORF">FOT42_004975</name>
</gene>
<evidence type="ECO:0000259" key="15">
    <source>
        <dbReference type="Pfam" id="PF00593"/>
    </source>
</evidence>
<evidence type="ECO:0000256" key="4">
    <source>
        <dbReference type="ARBA" id="ARBA00022496"/>
    </source>
</evidence>
<dbReference type="Gene3D" id="2.170.130.10">
    <property type="entry name" value="TonB-dependent receptor, plug domain"/>
    <property type="match status" value="1"/>
</dbReference>
<keyword evidence="9 13" id="KW-0798">TonB box</keyword>
<dbReference type="OrthoDB" id="1453181at2"/>
<evidence type="ECO:0000256" key="12">
    <source>
        <dbReference type="PROSITE-ProRule" id="PRU01360"/>
    </source>
</evidence>
<dbReference type="Pfam" id="PF07715">
    <property type="entry name" value="Plug"/>
    <property type="match status" value="1"/>
</dbReference>
<dbReference type="Pfam" id="PF13715">
    <property type="entry name" value="CarbopepD_reg_2"/>
    <property type="match status" value="1"/>
</dbReference>
<name>A0A5N5IRG8_9FLAO</name>
<keyword evidence="8" id="KW-0406">Ion transport</keyword>
<dbReference type="PANTHER" id="PTHR32552:SF89">
    <property type="entry name" value="CATECHOLATE SIDEROPHORE RECEPTOR FIU"/>
    <property type="match status" value="1"/>
</dbReference>
<dbReference type="SUPFAM" id="SSF56935">
    <property type="entry name" value="Porins"/>
    <property type="match status" value="1"/>
</dbReference>
<feature type="domain" description="TonB-dependent receptor-like beta-barrel" evidence="15">
    <location>
        <begin position="416"/>
        <end position="847"/>
    </location>
</feature>
<dbReference type="Gene3D" id="2.40.170.20">
    <property type="entry name" value="TonB-dependent receptor, beta-barrel domain"/>
    <property type="match status" value="1"/>
</dbReference>
<feature type="chain" id="PRO_5024381458" evidence="14">
    <location>
        <begin position="20"/>
        <end position="894"/>
    </location>
</feature>
<dbReference type="Gene3D" id="2.60.40.1120">
    <property type="entry name" value="Carboxypeptidase-like, regulatory domain"/>
    <property type="match status" value="1"/>
</dbReference>
<dbReference type="AlphaFoldDB" id="A0A5N5IRG8"/>
<keyword evidence="11 12" id="KW-0998">Cell outer membrane</keyword>
<evidence type="ECO:0000256" key="11">
    <source>
        <dbReference type="ARBA" id="ARBA00023237"/>
    </source>
</evidence>
<evidence type="ECO:0000256" key="5">
    <source>
        <dbReference type="ARBA" id="ARBA00022692"/>
    </source>
</evidence>
<keyword evidence="7" id="KW-0408">Iron</keyword>
<evidence type="ECO:0000259" key="16">
    <source>
        <dbReference type="Pfam" id="PF07715"/>
    </source>
</evidence>
<evidence type="ECO:0000313" key="18">
    <source>
        <dbReference type="Proteomes" id="UP000319204"/>
    </source>
</evidence>
<evidence type="ECO:0000256" key="14">
    <source>
        <dbReference type="SAM" id="SignalP"/>
    </source>
</evidence>
<keyword evidence="18" id="KW-1185">Reference proteome</keyword>
<dbReference type="Pfam" id="PF00593">
    <property type="entry name" value="TonB_dep_Rec_b-barrel"/>
    <property type="match status" value="1"/>
</dbReference>
<evidence type="ECO:0000256" key="8">
    <source>
        <dbReference type="ARBA" id="ARBA00023065"/>
    </source>
</evidence>
<reference evidence="17" key="1">
    <citation type="submission" date="2019-10" db="EMBL/GenBank/DDBJ databases">
        <title>Muricauda hadale sp. nov., a piezophilic bacterium isolated from hadopelagic water of the Mariana Trench.</title>
        <authorList>
            <person name="Wei Y."/>
        </authorList>
    </citation>
    <scope>NUCLEOTIDE SEQUENCE [LARGE SCALE GENOMIC DNA]</scope>
    <source>
        <strain evidence="17">MT-229</strain>
    </source>
</reference>
<keyword evidence="6 14" id="KW-0732">Signal</keyword>
<dbReference type="GO" id="GO:0015344">
    <property type="term" value="F:siderophore uptake transmembrane transporter activity"/>
    <property type="evidence" value="ECO:0007669"/>
    <property type="project" value="TreeGrafter"/>
</dbReference>
<sequence length="894" mass="98327">MKRIYLAFAAVLMSAMAFSQGTLTGTVTDGELGGPLPGATVMVKGTSTGTSTDFDGNFTLEVNQSSGTLLISYIGFVSKSVPFTTTGSVGTIALQPDAEELEGVVVVGSGIIDLATDRRTPIAVSSVPIKVIQEKIGTQDVTMTLVNTPSVYVSGQAGGFGDTNMRVRGFEQDNTAFLLNGQPINGMEDGLMYWSNWSGMNDIANGIQIQRGLGSSKLAISSVGGTVNFVTKATEMNEGGFGYATVANNNYLKTSAGYNTGISEKGWGMSVMLSHWQGDGYNEGNFGEGQTYFISVGYRPNDTHGFNFLITGAPQFHDQNFTKSISSYLEYGLRYNNNWGVYNGQYMTERRNFYHKPVANLNWDWNISETSQLSTVLYASWGRGGGTGNLGRRIRTAEGRIDYDAIYAQNAAVTGGIGYNNSGFDPAYITRSSMNLHSWYGLVSNFEKKFSENLTWNVGVDLRTYYGEHFRVVADFHGLDGWRENIRLVDQNNDHQPYGDSGEYKYSLATESYKPSAWGNTFRSFSELQKTDYSNDERISYGGVFTQLEYATDDFSAFFQGALSNQYHQRFDHYQYADQSLINGTSEQGTGTALPAGITPGVDSEKVNNIGYNVKGGLSYNPTSQHSFYANAGYYSRQPYHDNIYLNFTNAINPLTENEKILGLEAGYGYSSTMFSANLNLYRTSWKDRVVTSSNIVDDVLTYTSNFGTEQLHSGVEVDFKVKPTQGLTFNGFASVGNWEYKGDAVTQITNEDRVVISTENIDYDGGKVGGAAQLSGGLGVAYRINSMFSVDSDWRYYDKLYADVGAIKENLELPSFSLLDAGVTFTMPLGIDKSKALKIRANMNNVLDKEYLSELTTANFVEPGDETYDGINVTNQGYFGLGRTWNVTLRYDF</sequence>
<dbReference type="InterPro" id="IPR008969">
    <property type="entry name" value="CarboxyPept-like_regulatory"/>
</dbReference>
<proteinExistence type="inferred from homology"/>
<keyword evidence="17" id="KW-0675">Receptor</keyword>
<keyword evidence="10 12" id="KW-0472">Membrane</keyword>
<feature type="signal peptide" evidence="14">
    <location>
        <begin position="1"/>
        <end position="19"/>
    </location>
</feature>
<dbReference type="PANTHER" id="PTHR32552">
    <property type="entry name" value="FERRICHROME IRON RECEPTOR-RELATED"/>
    <property type="match status" value="1"/>
</dbReference>
<evidence type="ECO:0000313" key="17">
    <source>
        <dbReference type="EMBL" id="KAB5490788.1"/>
    </source>
</evidence>
<feature type="domain" description="TonB-dependent receptor plug" evidence="16">
    <location>
        <begin position="118"/>
        <end position="226"/>
    </location>
</feature>
<dbReference type="InterPro" id="IPR036942">
    <property type="entry name" value="Beta-barrel_TonB_sf"/>
</dbReference>
<keyword evidence="5 12" id="KW-0812">Transmembrane</keyword>
<evidence type="ECO:0000256" key="6">
    <source>
        <dbReference type="ARBA" id="ARBA00022729"/>
    </source>
</evidence>
<evidence type="ECO:0000256" key="7">
    <source>
        <dbReference type="ARBA" id="ARBA00023004"/>
    </source>
</evidence>
<accession>A0A5N5IRG8</accession>
<dbReference type="PROSITE" id="PS01156">
    <property type="entry name" value="TONB_DEPENDENT_REC_2"/>
    <property type="match status" value="1"/>
</dbReference>
<dbReference type="RefSeq" id="WP_151889481.1">
    <property type="nucleotide sequence ID" value="NZ_VNIK02000002.1"/>
</dbReference>
<organism evidence="17 18">
    <name type="scientific">Flagellimonas hadalis</name>
    <dbReference type="NCBI Taxonomy" id="2597517"/>
    <lineage>
        <taxon>Bacteria</taxon>
        <taxon>Pseudomonadati</taxon>
        <taxon>Bacteroidota</taxon>
        <taxon>Flavobacteriia</taxon>
        <taxon>Flavobacteriales</taxon>
        <taxon>Flavobacteriaceae</taxon>
        <taxon>Flagellimonas</taxon>
    </lineage>
</organism>
<comment type="subcellular location">
    <subcellularLocation>
        <location evidence="1 12">Cell outer membrane</location>
        <topology evidence="1 12">Multi-pass membrane protein</topology>
    </subcellularLocation>
</comment>
<dbReference type="InterPro" id="IPR039426">
    <property type="entry name" value="TonB-dep_rcpt-like"/>
</dbReference>
<keyword evidence="2 12" id="KW-0813">Transport</keyword>
<evidence type="ECO:0000256" key="13">
    <source>
        <dbReference type="RuleBase" id="RU003357"/>
    </source>
</evidence>
<protein>
    <submittedName>
        <fullName evidence="17">TonB-dependent receptor plug domain-containing protein</fullName>
    </submittedName>
</protein>
<keyword evidence="4" id="KW-0410">Iron transport</keyword>
<evidence type="ECO:0000256" key="2">
    <source>
        <dbReference type="ARBA" id="ARBA00022448"/>
    </source>
</evidence>
<evidence type="ECO:0000256" key="10">
    <source>
        <dbReference type="ARBA" id="ARBA00023136"/>
    </source>
</evidence>
<dbReference type="PROSITE" id="PS52016">
    <property type="entry name" value="TONB_DEPENDENT_REC_3"/>
    <property type="match status" value="1"/>
</dbReference>
<comment type="caution">
    <text evidence="17">The sequence shown here is derived from an EMBL/GenBank/DDBJ whole genome shotgun (WGS) entry which is preliminary data.</text>
</comment>
<dbReference type="SUPFAM" id="SSF49464">
    <property type="entry name" value="Carboxypeptidase regulatory domain-like"/>
    <property type="match status" value="1"/>
</dbReference>
<dbReference type="InterPro" id="IPR010917">
    <property type="entry name" value="TonB_rcpt_CS"/>
</dbReference>